<evidence type="ECO:0000313" key="3">
    <source>
        <dbReference type="Proteomes" id="UP000789759"/>
    </source>
</evidence>
<keyword evidence="3" id="KW-1185">Reference proteome</keyword>
<comment type="caution">
    <text evidence="2">The sequence shown here is derived from an EMBL/GenBank/DDBJ whole genome shotgun (WGS) entry which is preliminary data.</text>
</comment>
<dbReference type="InterPro" id="IPR055854">
    <property type="entry name" value="DUF7431"/>
</dbReference>
<evidence type="ECO:0000259" key="1">
    <source>
        <dbReference type="Pfam" id="PF24209"/>
    </source>
</evidence>
<organism evidence="2 3">
    <name type="scientific">Cetraspora pellucida</name>
    <dbReference type="NCBI Taxonomy" id="1433469"/>
    <lineage>
        <taxon>Eukaryota</taxon>
        <taxon>Fungi</taxon>
        <taxon>Fungi incertae sedis</taxon>
        <taxon>Mucoromycota</taxon>
        <taxon>Glomeromycotina</taxon>
        <taxon>Glomeromycetes</taxon>
        <taxon>Diversisporales</taxon>
        <taxon>Gigasporaceae</taxon>
        <taxon>Cetraspora</taxon>
    </lineage>
</organism>
<accession>A0A9N9PCN7</accession>
<reference evidence="2" key="1">
    <citation type="submission" date="2021-06" db="EMBL/GenBank/DDBJ databases">
        <authorList>
            <person name="Kallberg Y."/>
            <person name="Tangrot J."/>
            <person name="Rosling A."/>
        </authorList>
    </citation>
    <scope>NUCLEOTIDE SEQUENCE</scope>
    <source>
        <strain evidence="2">FL966</strain>
    </source>
</reference>
<dbReference type="OrthoDB" id="2406139at2759"/>
<feature type="non-terminal residue" evidence="2">
    <location>
        <position position="492"/>
    </location>
</feature>
<feature type="domain" description="DUF7431" evidence="1">
    <location>
        <begin position="286"/>
        <end position="481"/>
    </location>
</feature>
<dbReference type="Pfam" id="PF24209">
    <property type="entry name" value="DUF7431"/>
    <property type="match status" value="1"/>
</dbReference>
<evidence type="ECO:0000313" key="2">
    <source>
        <dbReference type="EMBL" id="CAG8812053.1"/>
    </source>
</evidence>
<dbReference type="EMBL" id="CAJVQA010039471">
    <property type="protein sequence ID" value="CAG8812053.1"/>
    <property type="molecule type" value="Genomic_DNA"/>
</dbReference>
<dbReference type="Proteomes" id="UP000789759">
    <property type="component" value="Unassembled WGS sequence"/>
</dbReference>
<sequence length="492" mass="55950">MIFLSKYFNYSLPESTEISSFSDQIGENEFILEASELEKFVKKFNLNYGYNFIGGEFVRAKEQAFTVKKSVLKHKTSVLHNEVTHSKNSNLNTTKSLVFGLGGNFENFAKFGIKYETAKSGESYTEDSLKLIYRETSIAEIEISDYEMSSKFKNALDDFITSKDCDKLEEIMDNFGRIMPMKVRLGSGEYFKSKISKDKNSIDTTKGIDVNLFAGTNGVGLETNYQDRISSKYGNEKNKQVEFFESYGGNDFKSCEPCGYGDIKGIFELLNDGYQEMLVEARGTVILYTNIGQEIKFSRNDYEVCFEMAKIPKEKIKSSFSKLNLKDFKVFPTLININDENNFTIRLNRSAPDKNPMLIIHRIYGVREQCGLKVGLIVVGYCRSIEHLINSLDKIKLETSRVEIVQEISQPVHRSLYDVKGFPVGIPETCDSNIKTNLVVGHHFYKSNNDGNFNMHVFGCSLKASESCRLPERININTFYVPAASCDDQDLE</sequence>
<gene>
    <name evidence="2" type="ORF">CPELLU_LOCUS18747</name>
</gene>
<protein>
    <submittedName>
        <fullName evidence="2">7879_t:CDS:1</fullName>
    </submittedName>
</protein>
<name>A0A9N9PCN7_9GLOM</name>
<proteinExistence type="predicted"/>
<dbReference type="AlphaFoldDB" id="A0A9N9PCN7"/>